<feature type="transmembrane region" description="Helical" evidence="1">
    <location>
        <begin position="285"/>
        <end position="303"/>
    </location>
</feature>
<evidence type="ECO:0000313" key="2">
    <source>
        <dbReference type="EMBL" id="EQD33540.1"/>
    </source>
</evidence>
<dbReference type="PANTHER" id="PTHR30012">
    <property type="entry name" value="GENERAL SECRETION PATHWAY PROTEIN"/>
    <property type="match status" value="1"/>
</dbReference>
<name>T0ZUF6_9ZZZZ</name>
<feature type="transmembrane region" description="Helical" evidence="1">
    <location>
        <begin position="123"/>
        <end position="150"/>
    </location>
</feature>
<feature type="non-terminal residue" evidence="2">
    <location>
        <position position="1"/>
    </location>
</feature>
<keyword evidence="1" id="KW-1133">Transmembrane helix</keyword>
<accession>T0ZUF6</accession>
<dbReference type="AlphaFoldDB" id="T0ZUF6"/>
<dbReference type="Gene3D" id="1.20.81.30">
    <property type="entry name" value="Type II secretion system (T2SS), domain F"/>
    <property type="match status" value="1"/>
</dbReference>
<protein>
    <submittedName>
        <fullName evidence="2">Type II secretion system F domain protein</fullName>
    </submittedName>
</protein>
<reference evidence="2" key="2">
    <citation type="journal article" date="2014" name="ISME J.">
        <title>Microbial stratification in low pH oxic and suboxic macroscopic growths along an acid mine drainage.</title>
        <authorList>
            <person name="Mendez-Garcia C."/>
            <person name="Mesa V."/>
            <person name="Sprenger R.R."/>
            <person name="Richter M."/>
            <person name="Diez M.S."/>
            <person name="Solano J."/>
            <person name="Bargiela R."/>
            <person name="Golyshina O.V."/>
            <person name="Manteca A."/>
            <person name="Ramos J.L."/>
            <person name="Gallego J.R."/>
            <person name="Llorente I."/>
            <person name="Martins Dos Santos V.A."/>
            <person name="Jensen O.N."/>
            <person name="Pelaez A.I."/>
            <person name="Sanchez J."/>
            <person name="Ferrer M."/>
        </authorList>
    </citation>
    <scope>NUCLEOTIDE SEQUENCE</scope>
</reference>
<dbReference type="InterPro" id="IPR003004">
    <property type="entry name" value="GspF/PilC"/>
</dbReference>
<dbReference type="PANTHER" id="PTHR30012:SF0">
    <property type="entry name" value="TYPE II SECRETION SYSTEM PROTEIN F-RELATED"/>
    <property type="match status" value="1"/>
</dbReference>
<keyword evidence="1" id="KW-0472">Membrane</keyword>
<keyword evidence="1" id="KW-0812">Transmembrane</keyword>
<sequence length="322" mass="35322">IARKRRQTKRVARVYRAILRAMQGGESVAPALAAWVPGNEAVMLVGADSAGPAVLQMAFKEMSTLLDRQQQARKKLRAALVANGIALTAIMGVVFMVVKLLVPQLEASEIRGMKSRMVFAPKYFAFGHGLIGYGPFIALSLVALAVLIGWSLPNWTRTKIGFSRRWFDQHLMPWTLYARTQSTFFLSTTAAMMRSGIPLKAIATDMLPFASPWMRTHLRKLLRDLEAGRPEVEALGAGMLPEDTSNRLFVYALMKDFTGIMTRLSNDNFVAFEDSINAISASLKLLSILILALFAAATLFAIFDYSNALQSAVNAMRSAAGG</sequence>
<comment type="caution">
    <text evidence="2">The sequence shown here is derived from an EMBL/GenBank/DDBJ whole genome shotgun (WGS) entry which is preliminary data.</text>
</comment>
<dbReference type="InterPro" id="IPR042094">
    <property type="entry name" value="T2SS_GspF_sf"/>
</dbReference>
<proteinExistence type="predicted"/>
<gene>
    <name evidence="2" type="ORF">B1A_18978</name>
</gene>
<evidence type="ECO:0000256" key="1">
    <source>
        <dbReference type="SAM" id="Phobius"/>
    </source>
</evidence>
<feature type="transmembrane region" description="Helical" evidence="1">
    <location>
        <begin position="78"/>
        <end position="103"/>
    </location>
</feature>
<dbReference type="EMBL" id="AUZX01014003">
    <property type="protein sequence ID" value="EQD33540.1"/>
    <property type="molecule type" value="Genomic_DNA"/>
</dbReference>
<reference evidence="2" key="1">
    <citation type="submission" date="2013-08" db="EMBL/GenBank/DDBJ databases">
        <authorList>
            <person name="Mendez C."/>
            <person name="Richter M."/>
            <person name="Ferrer M."/>
            <person name="Sanchez J."/>
        </authorList>
    </citation>
    <scope>NUCLEOTIDE SEQUENCE</scope>
</reference>
<organism evidence="2">
    <name type="scientific">mine drainage metagenome</name>
    <dbReference type="NCBI Taxonomy" id="410659"/>
    <lineage>
        <taxon>unclassified sequences</taxon>
        <taxon>metagenomes</taxon>
        <taxon>ecological metagenomes</taxon>
    </lineage>
</organism>